<proteinExistence type="predicted"/>
<evidence type="ECO:0000313" key="1">
    <source>
        <dbReference type="EMBL" id="EDL78388.1"/>
    </source>
</evidence>
<dbReference type="AlphaFoldDB" id="A6JNH9"/>
<protein>
    <submittedName>
        <fullName evidence="1">RCG31761, isoform CRA_d</fullName>
    </submittedName>
</protein>
<accession>A6JNH9</accession>
<sequence length="40" mass="4724">MMEAISLSHGLFSRNPGYFHNEKTEMEKRVSDCWTNSYQV</sequence>
<reference evidence="1 2" key="1">
    <citation type="submission" date="2005-09" db="EMBL/GenBank/DDBJ databases">
        <authorList>
            <person name="Mural R.J."/>
            <person name="Li P.W."/>
            <person name="Adams M.D."/>
            <person name="Amanatides P.G."/>
            <person name="Baden-Tillson H."/>
            <person name="Barnstead M."/>
            <person name="Chin S.H."/>
            <person name="Dew I."/>
            <person name="Evans C.A."/>
            <person name="Ferriera S."/>
            <person name="Flanigan M."/>
            <person name="Fosler C."/>
            <person name="Glodek A."/>
            <person name="Gu Z."/>
            <person name="Holt R.A."/>
            <person name="Jennings D."/>
            <person name="Kraft C.L."/>
            <person name="Lu F."/>
            <person name="Nguyen T."/>
            <person name="Nusskern D.R."/>
            <person name="Pfannkoch C.M."/>
            <person name="Sitter C."/>
            <person name="Sutton G.G."/>
            <person name="Venter J.C."/>
            <person name="Wang Z."/>
            <person name="Woodage T."/>
            <person name="Zheng X.H."/>
            <person name="Zhong F."/>
        </authorList>
    </citation>
    <scope>NUCLEOTIDE SEQUENCE [LARGE SCALE GENOMIC DNA]</scope>
    <source>
        <strain>BN</strain>
        <strain evidence="2">Sprague-Dawley</strain>
    </source>
</reference>
<name>A6JNH9_RAT</name>
<organism evidence="1 2">
    <name type="scientific">Rattus norvegicus</name>
    <name type="common">Rat</name>
    <dbReference type="NCBI Taxonomy" id="10116"/>
    <lineage>
        <taxon>Eukaryota</taxon>
        <taxon>Metazoa</taxon>
        <taxon>Chordata</taxon>
        <taxon>Craniata</taxon>
        <taxon>Vertebrata</taxon>
        <taxon>Euteleostomi</taxon>
        <taxon>Mammalia</taxon>
        <taxon>Eutheria</taxon>
        <taxon>Euarchontoglires</taxon>
        <taxon>Glires</taxon>
        <taxon>Rodentia</taxon>
        <taxon>Myomorpha</taxon>
        <taxon>Muroidea</taxon>
        <taxon>Muridae</taxon>
        <taxon>Murinae</taxon>
        <taxon>Rattus</taxon>
    </lineage>
</organism>
<evidence type="ECO:0000313" key="2">
    <source>
        <dbReference type="Proteomes" id="UP000234681"/>
    </source>
</evidence>
<dbReference type="Proteomes" id="UP000234681">
    <property type="component" value="Chromosome 8"/>
</dbReference>
<gene>
    <name evidence="1" type="ORF">rCG_31761</name>
</gene>
<dbReference type="EMBL" id="CH473993">
    <property type="protein sequence ID" value="EDL78388.1"/>
    <property type="molecule type" value="Genomic_DNA"/>
</dbReference>